<feature type="domain" description="HAMP" evidence="8">
    <location>
        <begin position="220"/>
        <end position="272"/>
    </location>
</feature>
<evidence type="ECO:0000256" key="4">
    <source>
        <dbReference type="PROSITE-ProRule" id="PRU00284"/>
    </source>
</evidence>
<dbReference type="InterPro" id="IPR003660">
    <property type="entry name" value="HAMP_dom"/>
</dbReference>
<keyword evidence="2 4" id="KW-0807">Transducer</keyword>
<evidence type="ECO:0000259" key="7">
    <source>
        <dbReference type="PROSITE" id="PS50111"/>
    </source>
</evidence>
<evidence type="ECO:0000256" key="5">
    <source>
        <dbReference type="SAM" id="Coils"/>
    </source>
</evidence>
<keyword evidence="10" id="KW-1185">Reference proteome</keyword>
<comment type="similarity">
    <text evidence="3">Belongs to the methyl-accepting chemotaxis (MCP) protein family.</text>
</comment>
<dbReference type="Gene3D" id="3.30.450.20">
    <property type="entry name" value="PAS domain"/>
    <property type="match status" value="1"/>
</dbReference>
<dbReference type="CDD" id="cd11386">
    <property type="entry name" value="MCP_signal"/>
    <property type="match status" value="1"/>
</dbReference>
<proteinExistence type="inferred from homology"/>
<dbReference type="Gene3D" id="1.10.287.950">
    <property type="entry name" value="Methyl-accepting chemotaxis protein"/>
    <property type="match status" value="1"/>
</dbReference>
<dbReference type="CDD" id="cd00130">
    <property type="entry name" value="PAS"/>
    <property type="match status" value="1"/>
</dbReference>
<comment type="caution">
    <text evidence="9">The sequence shown here is derived from an EMBL/GenBank/DDBJ whole genome shotgun (WGS) entry which is preliminary data.</text>
</comment>
<feature type="region of interest" description="Disordered" evidence="6">
    <location>
        <begin position="285"/>
        <end position="346"/>
    </location>
</feature>
<feature type="compositionally biased region" description="Polar residues" evidence="6">
    <location>
        <begin position="285"/>
        <end position="327"/>
    </location>
</feature>
<feature type="domain" description="Methyl-accepting transducer" evidence="7">
    <location>
        <begin position="277"/>
        <end position="506"/>
    </location>
</feature>
<evidence type="ECO:0000256" key="1">
    <source>
        <dbReference type="ARBA" id="ARBA00022481"/>
    </source>
</evidence>
<feature type="compositionally biased region" description="Basic and acidic residues" evidence="6">
    <location>
        <begin position="329"/>
        <end position="346"/>
    </location>
</feature>
<evidence type="ECO:0000256" key="3">
    <source>
        <dbReference type="ARBA" id="ARBA00029447"/>
    </source>
</evidence>
<accession>A0ABS1EAA9</accession>
<feature type="region of interest" description="Disordered" evidence="6">
    <location>
        <begin position="1"/>
        <end position="41"/>
    </location>
</feature>
<protein>
    <recommendedName>
        <fullName evidence="11">Methyl-accepting chemotaxis protein</fullName>
    </recommendedName>
</protein>
<organism evidence="9 10">
    <name type="scientific">Halorhodospira neutriphila</name>
    <dbReference type="NCBI Taxonomy" id="168379"/>
    <lineage>
        <taxon>Bacteria</taxon>
        <taxon>Pseudomonadati</taxon>
        <taxon>Pseudomonadota</taxon>
        <taxon>Gammaproteobacteria</taxon>
        <taxon>Chromatiales</taxon>
        <taxon>Ectothiorhodospiraceae</taxon>
        <taxon>Halorhodospira</taxon>
    </lineage>
</organism>
<dbReference type="EMBL" id="NRSH01000230">
    <property type="protein sequence ID" value="MBK1727693.1"/>
    <property type="molecule type" value="Genomic_DNA"/>
</dbReference>
<dbReference type="SMART" id="SM00304">
    <property type="entry name" value="HAMP"/>
    <property type="match status" value="2"/>
</dbReference>
<feature type="non-terminal residue" evidence="9">
    <location>
        <position position="538"/>
    </location>
</feature>
<evidence type="ECO:0008006" key="11">
    <source>
        <dbReference type="Google" id="ProtNLM"/>
    </source>
</evidence>
<dbReference type="PANTHER" id="PTHR43531">
    <property type="entry name" value="PROTEIN ICFG"/>
    <property type="match status" value="1"/>
</dbReference>
<reference evidence="9 10" key="1">
    <citation type="journal article" date="2020" name="Microorganisms">
        <title>Osmotic Adaptation and Compatible Solute Biosynthesis of Phototrophic Bacteria as Revealed from Genome Analyses.</title>
        <authorList>
            <person name="Imhoff J.F."/>
            <person name="Rahn T."/>
            <person name="Kunzel S."/>
            <person name="Keller A."/>
            <person name="Neulinger S.C."/>
        </authorList>
    </citation>
    <scope>NUCLEOTIDE SEQUENCE [LARGE SCALE GENOMIC DNA]</scope>
    <source>
        <strain evidence="9 10">DSM 15116</strain>
    </source>
</reference>
<dbReference type="Pfam" id="PF18947">
    <property type="entry name" value="HAMP_2"/>
    <property type="match status" value="1"/>
</dbReference>
<evidence type="ECO:0000313" key="9">
    <source>
        <dbReference type="EMBL" id="MBK1727693.1"/>
    </source>
</evidence>
<evidence type="ECO:0000259" key="8">
    <source>
        <dbReference type="PROSITE" id="PS50885"/>
    </source>
</evidence>
<dbReference type="PROSITE" id="PS50885">
    <property type="entry name" value="HAMP"/>
    <property type="match status" value="1"/>
</dbReference>
<dbReference type="Pfam" id="PF00015">
    <property type="entry name" value="MCPsignal"/>
    <property type="match status" value="1"/>
</dbReference>
<feature type="non-terminal residue" evidence="9">
    <location>
        <position position="1"/>
    </location>
</feature>
<dbReference type="SMART" id="SM00283">
    <property type="entry name" value="MA"/>
    <property type="match status" value="1"/>
</dbReference>
<dbReference type="SUPFAM" id="SSF58104">
    <property type="entry name" value="Methyl-accepting chemotaxis protein (MCP) signaling domain"/>
    <property type="match status" value="1"/>
</dbReference>
<dbReference type="PANTHER" id="PTHR43531:SF14">
    <property type="entry name" value="METHYL-ACCEPTING CHEMOTAXIS PROTEIN I-RELATED"/>
    <property type="match status" value="1"/>
</dbReference>
<evidence type="ECO:0000256" key="6">
    <source>
        <dbReference type="SAM" id="MobiDB-lite"/>
    </source>
</evidence>
<dbReference type="InterPro" id="IPR004089">
    <property type="entry name" value="MCPsignal_dom"/>
</dbReference>
<evidence type="ECO:0000256" key="2">
    <source>
        <dbReference type="ARBA" id="ARBA00023224"/>
    </source>
</evidence>
<feature type="compositionally biased region" description="Polar residues" evidence="6">
    <location>
        <begin position="31"/>
        <end position="41"/>
    </location>
</feature>
<dbReference type="InterPro" id="IPR004090">
    <property type="entry name" value="Chemotax_Me-accpt_rcpt"/>
</dbReference>
<dbReference type="InterPro" id="IPR051310">
    <property type="entry name" value="MCP_chemotaxis"/>
</dbReference>
<dbReference type="PRINTS" id="PR00260">
    <property type="entry name" value="CHEMTRNSDUCR"/>
</dbReference>
<feature type="coiled-coil region" evidence="5">
    <location>
        <begin position="477"/>
        <end position="504"/>
    </location>
</feature>
<evidence type="ECO:0000313" key="10">
    <source>
        <dbReference type="Proteomes" id="UP000738126"/>
    </source>
</evidence>
<keyword evidence="1" id="KW-0488">Methylation</keyword>
<dbReference type="Proteomes" id="UP000738126">
    <property type="component" value="Unassembled WGS sequence"/>
</dbReference>
<gene>
    <name evidence="9" type="ORF">CKO13_11865</name>
</gene>
<dbReference type="PROSITE" id="PS50111">
    <property type="entry name" value="CHEMOTAXIS_TRANSDUC_2"/>
    <property type="match status" value="1"/>
</dbReference>
<name>A0ABS1EAA9_9GAMM</name>
<dbReference type="InterPro" id="IPR000014">
    <property type="entry name" value="PAS"/>
</dbReference>
<sequence>PETPEAETAPSAPDGATAPEPPSPTSKDKTMASSTSSDQITVSRDEYLRQYRFGLALQTCTTPFLMTDAEGRISYVNDPMRTLLERREAQLAAAIPGFSARDLEGRLLLELFPPMRHLAGRMERVRADALHEQLEIGDLHFNVYITGEDSDHGAFLGNTLEWFDVTEQVERQRNEEKAQQDVQELIGRIRKGELSERVETSHMSEGFIRSFSEDINQILDTTQAPLQEVVRVMTQVAQGNLSDHMTGQFQGDFAQLQESINSTIDVLRRTVDQVRESAQNIDSAASEIAQGNQDLSQRTEEQASSLEETASSIEELTSTVKQTADNAQESDRLAKTAQEKAERGSEISEQVVEAMSAIKQSSREISDIITVIDEIAFQTNLLALNAAVEAARAGEHGRGFGVVAAEVRKLAQRSASAAKDIKNLIKDSSEKVENGTQLVSESNSTLQEIRTAVQTATDKIGEIASASEQQSAGIDEINKAVSQLDEVTQQNASLVEEMASAAESLDEQSSSLVDMMAFFGGGGAGQGGGSAAEEGHHV</sequence>
<keyword evidence="5" id="KW-0175">Coiled coil</keyword>